<dbReference type="PROSITE" id="PS50089">
    <property type="entry name" value="ZF_RING_2"/>
    <property type="match status" value="1"/>
</dbReference>
<dbReference type="InterPro" id="IPR013083">
    <property type="entry name" value="Znf_RING/FYVE/PHD"/>
</dbReference>
<feature type="domain" description="RING-type" evidence="1">
    <location>
        <begin position="174"/>
        <end position="216"/>
    </location>
</feature>
<dbReference type="SMART" id="SM00184">
    <property type="entry name" value="RING"/>
    <property type="match status" value="1"/>
</dbReference>
<dbReference type="PANTHER" id="PTHR45676">
    <property type="entry name" value="RING-H2 FINGER PROTEIN ATL51-RELATED"/>
    <property type="match status" value="1"/>
</dbReference>
<dbReference type="Pfam" id="PF13639">
    <property type="entry name" value="zf-RING_2"/>
    <property type="match status" value="1"/>
</dbReference>
<dbReference type="EMBL" id="MN739974">
    <property type="protein sequence ID" value="QHT80713.1"/>
    <property type="molecule type" value="Genomic_DNA"/>
</dbReference>
<accession>A0A6C0HL47</accession>
<sequence>MSRPYSIGLLNDLHEHFPDLLYRPQRFQHVPDVLAYIIGVANTNPYQQARSTHAQDEKEENESVDAIFRALYNSVPNPPVRSVGIGASQPVGIGGTSSYRSSFGTSRRMNVIPISSNNSTSSLLSTFISGVMGEPIVPNLQSFLDQPVIIHPTEQQMERATTLTTSLRVQNDACAICQDMIEEGQTMRILNYCMHSFHQDCIDTWLGRHVTCPTCRHDIREL</sequence>
<organism evidence="2">
    <name type="scientific">viral metagenome</name>
    <dbReference type="NCBI Taxonomy" id="1070528"/>
    <lineage>
        <taxon>unclassified sequences</taxon>
        <taxon>metagenomes</taxon>
        <taxon>organismal metagenomes</taxon>
    </lineage>
</organism>
<protein>
    <recommendedName>
        <fullName evidence="1">RING-type domain-containing protein</fullName>
    </recommendedName>
</protein>
<evidence type="ECO:0000259" key="1">
    <source>
        <dbReference type="PROSITE" id="PS50089"/>
    </source>
</evidence>
<dbReference type="Gene3D" id="3.30.40.10">
    <property type="entry name" value="Zinc/RING finger domain, C3HC4 (zinc finger)"/>
    <property type="match status" value="1"/>
</dbReference>
<reference evidence="2" key="1">
    <citation type="journal article" date="2020" name="Nature">
        <title>Giant virus diversity and host interactions through global metagenomics.</title>
        <authorList>
            <person name="Schulz F."/>
            <person name="Roux S."/>
            <person name="Paez-Espino D."/>
            <person name="Jungbluth S."/>
            <person name="Walsh D.A."/>
            <person name="Denef V.J."/>
            <person name="McMahon K.D."/>
            <person name="Konstantinidis K.T."/>
            <person name="Eloe-Fadrosh E.A."/>
            <person name="Kyrpides N.C."/>
            <person name="Woyke T."/>
        </authorList>
    </citation>
    <scope>NUCLEOTIDE SEQUENCE</scope>
    <source>
        <strain evidence="2">GVMAG-M-3300023184-121</strain>
    </source>
</reference>
<evidence type="ECO:0000313" key="2">
    <source>
        <dbReference type="EMBL" id="QHT80713.1"/>
    </source>
</evidence>
<dbReference type="SUPFAM" id="SSF57850">
    <property type="entry name" value="RING/U-box"/>
    <property type="match status" value="1"/>
</dbReference>
<name>A0A6C0HL47_9ZZZZ</name>
<dbReference type="InterPro" id="IPR001841">
    <property type="entry name" value="Znf_RING"/>
</dbReference>
<dbReference type="AlphaFoldDB" id="A0A6C0HL47"/>
<proteinExistence type="predicted"/>